<organism evidence="2 3">
    <name type="scientific">Pterulicium gracile</name>
    <dbReference type="NCBI Taxonomy" id="1884261"/>
    <lineage>
        <taxon>Eukaryota</taxon>
        <taxon>Fungi</taxon>
        <taxon>Dikarya</taxon>
        <taxon>Basidiomycota</taxon>
        <taxon>Agaricomycotina</taxon>
        <taxon>Agaricomycetes</taxon>
        <taxon>Agaricomycetidae</taxon>
        <taxon>Agaricales</taxon>
        <taxon>Pleurotineae</taxon>
        <taxon>Pterulaceae</taxon>
        <taxon>Pterulicium</taxon>
    </lineage>
</organism>
<feature type="region of interest" description="Disordered" evidence="1">
    <location>
        <begin position="47"/>
        <end position="76"/>
    </location>
</feature>
<evidence type="ECO:0000313" key="3">
    <source>
        <dbReference type="Proteomes" id="UP000305067"/>
    </source>
</evidence>
<evidence type="ECO:0000256" key="1">
    <source>
        <dbReference type="SAM" id="MobiDB-lite"/>
    </source>
</evidence>
<name>A0A5C3Q854_9AGAR</name>
<dbReference type="EMBL" id="ML178861">
    <property type="protein sequence ID" value="TFK96388.1"/>
    <property type="molecule type" value="Genomic_DNA"/>
</dbReference>
<gene>
    <name evidence="2" type="ORF">BDV98DRAFT_310003</name>
</gene>
<evidence type="ECO:0000313" key="2">
    <source>
        <dbReference type="EMBL" id="TFK96388.1"/>
    </source>
</evidence>
<protein>
    <submittedName>
        <fullName evidence="2">Uncharacterized protein</fullName>
    </submittedName>
</protein>
<proteinExistence type="predicted"/>
<sequence>MIDVSPLQHHAPCRSSLAQCTKLPQRRTLIMIVSLCTERDAQARLNLHTTERPYYASRGDATRGEESDSDTGHQKQTLKYMYRGRGTTRPEQLQVFTVAESGQIRRSMDSRALIAPCKSVLPCAECYIRPDH</sequence>
<feature type="compositionally biased region" description="Basic and acidic residues" evidence="1">
    <location>
        <begin position="60"/>
        <end position="73"/>
    </location>
</feature>
<accession>A0A5C3Q854</accession>
<keyword evidence="3" id="KW-1185">Reference proteome</keyword>
<reference evidence="2 3" key="1">
    <citation type="journal article" date="2019" name="Nat. Ecol. Evol.">
        <title>Megaphylogeny resolves global patterns of mushroom evolution.</title>
        <authorList>
            <person name="Varga T."/>
            <person name="Krizsan K."/>
            <person name="Foldi C."/>
            <person name="Dima B."/>
            <person name="Sanchez-Garcia M."/>
            <person name="Sanchez-Ramirez S."/>
            <person name="Szollosi G.J."/>
            <person name="Szarkandi J.G."/>
            <person name="Papp V."/>
            <person name="Albert L."/>
            <person name="Andreopoulos W."/>
            <person name="Angelini C."/>
            <person name="Antonin V."/>
            <person name="Barry K.W."/>
            <person name="Bougher N.L."/>
            <person name="Buchanan P."/>
            <person name="Buyck B."/>
            <person name="Bense V."/>
            <person name="Catcheside P."/>
            <person name="Chovatia M."/>
            <person name="Cooper J."/>
            <person name="Damon W."/>
            <person name="Desjardin D."/>
            <person name="Finy P."/>
            <person name="Geml J."/>
            <person name="Haridas S."/>
            <person name="Hughes K."/>
            <person name="Justo A."/>
            <person name="Karasinski D."/>
            <person name="Kautmanova I."/>
            <person name="Kiss B."/>
            <person name="Kocsube S."/>
            <person name="Kotiranta H."/>
            <person name="LaButti K.M."/>
            <person name="Lechner B.E."/>
            <person name="Liimatainen K."/>
            <person name="Lipzen A."/>
            <person name="Lukacs Z."/>
            <person name="Mihaltcheva S."/>
            <person name="Morgado L.N."/>
            <person name="Niskanen T."/>
            <person name="Noordeloos M.E."/>
            <person name="Ohm R.A."/>
            <person name="Ortiz-Santana B."/>
            <person name="Ovrebo C."/>
            <person name="Racz N."/>
            <person name="Riley R."/>
            <person name="Savchenko A."/>
            <person name="Shiryaev A."/>
            <person name="Soop K."/>
            <person name="Spirin V."/>
            <person name="Szebenyi C."/>
            <person name="Tomsovsky M."/>
            <person name="Tulloss R.E."/>
            <person name="Uehling J."/>
            <person name="Grigoriev I.V."/>
            <person name="Vagvolgyi C."/>
            <person name="Papp T."/>
            <person name="Martin F.M."/>
            <person name="Miettinen O."/>
            <person name="Hibbett D.S."/>
            <person name="Nagy L.G."/>
        </authorList>
    </citation>
    <scope>NUCLEOTIDE SEQUENCE [LARGE SCALE GENOMIC DNA]</scope>
    <source>
        <strain evidence="2 3">CBS 309.79</strain>
    </source>
</reference>
<dbReference type="AlphaFoldDB" id="A0A5C3Q854"/>
<dbReference type="Proteomes" id="UP000305067">
    <property type="component" value="Unassembled WGS sequence"/>
</dbReference>